<dbReference type="AlphaFoldDB" id="A0A2T6B3Z1"/>
<dbReference type="SUPFAM" id="SSF48179">
    <property type="entry name" value="6-phosphogluconate dehydrogenase C-terminal domain-like"/>
    <property type="match status" value="1"/>
</dbReference>
<comment type="function">
    <text evidence="4">Catalyzes the reduction of 1-pyrroline-5-carboxylate (PCA) to L-proline.</text>
</comment>
<dbReference type="HAMAP" id="MF_01925">
    <property type="entry name" value="P5C_reductase"/>
    <property type="match status" value="1"/>
</dbReference>
<comment type="catalytic activity">
    <reaction evidence="4">
        <text>L-proline + NADP(+) = (S)-1-pyrroline-5-carboxylate + NADPH + 2 H(+)</text>
        <dbReference type="Rhea" id="RHEA:14109"/>
        <dbReference type="ChEBI" id="CHEBI:15378"/>
        <dbReference type="ChEBI" id="CHEBI:17388"/>
        <dbReference type="ChEBI" id="CHEBI:57783"/>
        <dbReference type="ChEBI" id="CHEBI:58349"/>
        <dbReference type="ChEBI" id="CHEBI:60039"/>
        <dbReference type="EC" id="1.5.1.2"/>
    </reaction>
</comment>
<dbReference type="UniPathway" id="UPA00098">
    <property type="reaction ID" value="UER00361"/>
</dbReference>
<comment type="catalytic activity">
    <reaction evidence="4">
        <text>L-proline + NAD(+) = (S)-1-pyrroline-5-carboxylate + NADH + 2 H(+)</text>
        <dbReference type="Rhea" id="RHEA:14105"/>
        <dbReference type="ChEBI" id="CHEBI:15378"/>
        <dbReference type="ChEBI" id="CHEBI:17388"/>
        <dbReference type="ChEBI" id="CHEBI:57540"/>
        <dbReference type="ChEBI" id="CHEBI:57945"/>
        <dbReference type="ChEBI" id="CHEBI:60039"/>
        <dbReference type="EC" id="1.5.1.2"/>
    </reaction>
</comment>
<dbReference type="SUPFAM" id="SSF51735">
    <property type="entry name" value="NAD(P)-binding Rossmann-fold domains"/>
    <property type="match status" value="1"/>
</dbReference>
<protein>
    <recommendedName>
        <fullName evidence="4">Pyrroline-5-carboxylate reductase</fullName>
        <shortName evidence="4">P5C reductase</shortName>
        <shortName evidence="4">P5CR</shortName>
        <ecNumber evidence="4">1.5.1.2</ecNumber>
    </recommendedName>
    <alternativeName>
        <fullName evidence="4">PCA reductase</fullName>
    </alternativeName>
</protein>
<feature type="binding site" evidence="5">
    <location>
        <position position="40"/>
    </location>
    <ligand>
        <name>NADP(+)</name>
        <dbReference type="ChEBI" id="CHEBI:58349"/>
    </ligand>
</feature>
<evidence type="ECO:0000256" key="4">
    <source>
        <dbReference type="HAMAP-Rule" id="MF_01925"/>
    </source>
</evidence>
<accession>A0A2T6B3Z1</accession>
<dbReference type="GO" id="GO:0055129">
    <property type="term" value="P:L-proline biosynthetic process"/>
    <property type="evidence" value="ECO:0007669"/>
    <property type="project" value="UniProtKB-UniRule"/>
</dbReference>
<comment type="pathway">
    <text evidence="4">Amino-acid biosynthesis; L-proline biosynthesis; L-proline from L-glutamate 5-semialdehyde: step 1/1.</text>
</comment>
<evidence type="ECO:0000259" key="7">
    <source>
        <dbReference type="Pfam" id="PF14748"/>
    </source>
</evidence>
<keyword evidence="4" id="KW-0641">Proline biosynthesis</keyword>
<dbReference type="PIRSF" id="PIRSF000193">
    <property type="entry name" value="Pyrrol-5-carb_rd"/>
    <property type="match status" value="1"/>
</dbReference>
<evidence type="ECO:0000313" key="9">
    <source>
        <dbReference type="Proteomes" id="UP000244069"/>
    </source>
</evidence>
<keyword evidence="3 4" id="KW-0560">Oxidoreductase</keyword>
<dbReference type="EMBL" id="QBKN01000004">
    <property type="protein sequence ID" value="PTX50752.1"/>
    <property type="molecule type" value="Genomic_DNA"/>
</dbReference>
<dbReference type="InterPro" id="IPR028939">
    <property type="entry name" value="P5C_Rdtase_cat_N"/>
</dbReference>
<feature type="domain" description="Pyrroline-5-carboxylate reductase catalytic N-terminal" evidence="6">
    <location>
        <begin position="7"/>
        <end position="95"/>
    </location>
</feature>
<dbReference type="EC" id="1.5.1.2" evidence="4"/>
<organism evidence="8 9">
    <name type="scientific">Allosediminivita pacifica</name>
    <dbReference type="NCBI Taxonomy" id="1267769"/>
    <lineage>
        <taxon>Bacteria</taxon>
        <taxon>Pseudomonadati</taxon>
        <taxon>Pseudomonadota</taxon>
        <taxon>Alphaproteobacteria</taxon>
        <taxon>Rhodobacterales</taxon>
        <taxon>Paracoccaceae</taxon>
        <taxon>Allosediminivita</taxon>
    </lineage>
</organism>
<evidence type="ECO:0000256" key="1">
    <source>
        <dbReference type="ARBA" id="ARBA00005525"/>
    </source>
</evidence>
<evidence type="ECO:0000256" key="5">
    <source>
        <dbReference type="PIRSR" id="PIRSR000193-1"/>
    </source>
</evidence>
<sequence length="262" mass="27515">MARESFTIGILGGNGMLGGAMARGLLDSGIVAPDDLWICSRRGSRGGLPLDVNATRDPSVLAGACDVILLSVPPASADALRLDAPDRLVISVMAGVTMDRLEAIAGGPRVVRAMCSPAAVKRLAYAPWVAGSGVALRDKTTVTRIFEALGKTDELKDEAQLDLFTALTGPVPGFAAYFAEVMAGYAEARGIDPRMADRAVRQLFRAAGEMMAEGDKTPTDHVQQMIDYDGTTAAGLRVLRASPIPDQMAEALDAAVEKSRSL</sequence>
<dbReference type="InterPro" id="IPR036291">
    <property type="entry name" value="NAD(P)-bd_dom_sf"/>
</dbReference>
<dbReference type="Proteomes" id="UP000244069">
    <property type="component" value="Unassembled WGS sequence"/>
</dbReference>
<keyword evidence="9" id="KW-1185">Reference proteome</keyword>
<dbReference type="InterPro" id="IPR008927">
    <property type="entry name" value="6-PGluconate_DH-like_C_sf"/>
</dbReference>
<comment type="subcellular location">
    <subcellularLocation>
        <location evidence="4">Cytoplasm</location>
    </subcellularLocation>
</comment>
<dbReference type="PANTHER" id="PTHR11645:SF0">
    <property type="entry name" value="PYRROLINE-5-CARBOXYLATE REDUCTASE 3"/>
    <property type="match status" value="1"/>
</dbReference>
<dbReference type="Gene3D" id="3.40.50.720">
    <property type="entry name" value="NAD(P)-binding Rossmann-like Domain"/>
    <property type="match status" value="1"/>
</dbReference>
<dbReference type="InterPro" id="IPR029036">
    <property type="entry name" value="P5CR_dimer"/>
</dbReference>
<dbReference type="RefSeq" id="WP_107974959.1">
    <property type="nucleotide sequence ID" value="NZ_BMEZ01000004.1"/>
</dbReference>
<dbReference type="PANTHER" id="PTHR11645">
    <property type="entry name" value="PYRROLINE-5-CARBOXYLATE REDUCTASE"/>
    <property type="match status" value="1"/>
</dbReference>
<keyword evidence="4" id="KW-0028">Amino-acid biosynthesis</keyword>
<feature type="domain" description="Pyrroline-5-carboxylate reductase dimerisation" evidence="7">
    <location>
        <begin position="158"/>
        <end position="262"/>
    </location>
</feature>
<dbReference type="GO" id="GO:0004735">
    <property type="term" value="F:pyrroline-5-carboxylate reductase activity"/>
    <property type="evidence" value="ECO:0007669"/>
    <property type="project" value="UniProtKB-UniRule"/>
</dbReference>
<evidence type="ECO:0000313" key="8">
    <source>
        <dbReference type="EMBL" id="PTX50752.1"/>
    </source>
</evidence>
<dbReference type="OrthoDB" id="8418678at2"/>
<keyword evidence="2 4" id="KW-0521">NADP</keyword>
<dbReference type="InterPro" id="IPR000304">
    <property type="entry name" value="Pyrroline-COOH_reductase"/>
</dbReference>
<gene>
    <name evidence="4" type="primary">proC</name>
    <name evidence="8" type="ORF">C8N44_104108</name>
</gene>
<evidence type="ECO:0000256" key="3">
    <source>
        <dbReference type="ARBA" id="ARBA00023002"/>
    </source>
</evidence>
<keyword evidence="4" id="KW-0963">Cytoplasm</keyword>
<comment type="similarity">
    <text evidence="1 4">Belongs to the pyrroline-5-carboxylate reductase family.</text>
</comment>
<evidence type="ECO:0000259" key="6">
    <source>
        <dbReference type="Pfam" id="PF03807"/>
    </source>
</evidence>
<dbReference type="GO" id="GO:0005737">
    <property type="term" value="C:cytoplasm"/>
    <property type="evidence" value="ECO:0007669"/>
    <property type="project" value="UniProtKB-SubCell"/>
</dbReference>
<dbReference type="Pfam" id="PF14748">
    <property type="entry name" value="P5CR_dimer"/>
    <property type="match status" value="1"/>
</dbReference>
<proteinExistence type="inferred from homology"/>
<comment type="caution">
    <text evidence="8">The sequence shown here is derived from an EMBL/GenBank/DDBJ whole genome shotgun (WGS) entry which is preliminary data.</text>
</comment>
<reference evidence="8 9" key="1">
    <citation type="submission" date="2018-04" db="EMBL/GenBank/DDBJ databases">
        <title>Genomic Encyclopedia of Archaeal and Bacterial Type Strains, Phase II (KMG-II): from individual species to whole genera.</title>
        <authorList>
            <person name="Goeker M."/>
        </authorList>
    </citation>
    <scope>NUCLEOTIDE SEQUENCE [LARGE SCALE GENOMIC DNA]</scope>
    <source>
        <strain evidence="8 9">DSM 29329</strain>
    </source>
</reference>
<dbReference type="Gene3D" id="1.10.3730.10">
    <property type="entry name" value="ProC C-terminal domain-like"/>
    <property type="match status" value="1"/>
</dbReference>
<dbReference type="Pfam" id="PF03807">
    <property type="entry name" value="F420_oxidored"/>
    <property type="match status" value="1"/>
</dbReference>
<name>A0A2T6B3Z1_9RHOB</name>
<evidence type="ECO:0000256" key="2">
    <source>
        <dbReference type="ARBA" id="ARBA00022857"/>
    </source>
</evidence>
<feature type="binding site" evidence="5">
    <location>
        <begin position="11"/>
        <end position="17"/>
    </location>
    <ligand>
        <name>NADP(+)</name>
        <dbReference type="ChEBI" id="CHEBI:58349"/>
    </ligand>
</feature>